<evidence type="ECO:0000256" key="12">
    <source>
        <dbReference type="SAM" id="MobiDB-lite"/>
    </source>
</evidence>
<evidence type="ECO:0000313" key="15">
    <source>
        <dbReference type="Proteomes" id="UP000189705"/>
    </source>
</evidence>
<dbReference type="AlphaFoldDB" id="A0A3Q0H3T6"/>
<dbReference type="RefSeq" id="XP_025065033.1">
    <property type="nucleotide sequence ID" value="XM_025209248.1"/>
</dbReference>
<dbReference type="PANTHER" id="PTHR24019">
    <property type="entry name" value="ADIPOLIN"/>
    <property type="match status" value="1"/>
</dbReference>
<evidence type="ECO:0000256" key="13">
    <source>
        <dbReference type="SAM" id="SignalP"/>
    </source>
</evidence>
<protein>
    <recommendedName>
        <fullName evidence="9">Erythroferrone</fullName>
    </recommendedName>
    <alternativeName>
        <fullName evidence="11">Complement C1q tumor necrosis factor-related protein 15</fullName>
    </alternativeName>
    <alternativeName>
        <fullName evidence="10">Myonectin</fullName>
    </alternativeName>
</protein>
<sequence>MAASLSSSCWLMLLCVGLLVAISCVGSVGSEKLGSRKSREKKSQSNEYPTGQGKNSLLLPASNDPEAVMERSRSIDPRDAWMLFVKQSNKGVNGKKKGKSKANKFKFGVPGPPGPPGPQGPPGALVSPEELLREFRLLLKGVIREREKMSMQACEACQQGEEEEEEERKEDDMLALVAGSWTDSRLQHRVEAAFHCRIRRNISIERRSLQELQIYYIHLALLSHQPEKESMFHRGLGLNLTSGQYTAPITGYYTFAATLHIVHGEHQRRGQQRARDRLRVLICVQSLCQRNISLETVTGLDSSSELFTISVSGVLYLQAGQYASVFVDNATGSSLTVQSGSDFSAVLLGV</sequence>
<dbReference type="InterPro" id="IPR001073">
    <property type="entry name" value="C1q_dom"/>
</dbReference>
<evidence type="ECO:0000313" key="16">
    <source>
        <dbReference type="RefSeq" id="XP_025065033.1"/>
    </source>
</evidence>
<proteinExistence type="inferred from homology"/>
<dbReference type="Gene3D" id="1.20.5.320">
    <property type="entry name" value="6-Phosphogluconate Dehydrogenase, domain 3"/>
    <property type="match status" value="1"/>
</dbReference>
<feature type="domain" description="C1q" evidence="14">
    <location>
        <begin position="187"/>
        <end position="350"/>
    </location>
</feature>
<evidence type="ECO:0000256" key="5">
    <source>
        <dbReference type="ARBA" id="ARBA00023157"/>
    </source>
</evidence>
<comment type="similarity">
    <text evidence="8">Belongs to the adipolin/erythroferrone family.</text>
</comment>
<evidence type="ECO:0000256" key="10">
    <source>
        <dbReference type="ARBA" id="ARBA00081312"/>
    </source>
</evidence>
<dbReference type="InterPro" id="IPR052136">
    <property type="entry name" value="Adipolin/Erythroferrone-rel"/>
</dbReference>
<feature type="region of interest" description="Disordered" evidence="12">
    <location>
        <begin position="91"/>
        <end position="122"/>
    </location>
</feature>
<dbReference type="PANTHER" id="PTHR24019:SF11">
    <property type="entry name" value="ERYTHROFERRONE"/>
    <property type="match status" value="1"/>
</dbReference>
<feature type="chain" id="PRO_5018160850" description="Erythroferrone" evidence="13">
    <location>
        <begin position="31"/>
        <end position="350"/>
    </location>
</feature>
<gene>
    <name evidence="16" type="primary">ERFE</name>
</gene>
<reference evidence="16" key="1">
    <citation type="submission" date="2025-08" db="UniProtKB">
        <authorList>
            <consortium name="RefSeq"/>
        </authorList>
    </citation>
    <scope>IDENTIFICATION</scope>
</reference>
<dbReference type="Gene3D" id="2.60.120.40">
    <property type="match status" value="1"/>
</dbReference>
<evidence type="ECO:0000256" key="9">
    <source>
        <dbReference type="ARBA" id="ARBA00070142"/>
    </source>
</evidence>
<dbReference type="GO" id="GO:0005615">
    <property type="term" value="C:extracellular space"/>
    <property type="evidence" value="ECO:0007669"/>
    <property type="project" value="TreeGrafter"/>
</dbReference>
<dbReference type="PROSITE" id="PS50871">
    <property type="entry name" value="C1Q"/>
    <property type="match status" value="1"/>
</dbReference>
<accession>A0A3Q0H3T6</accession>
<feature type="compositionally biased region" description="Basic residues" evidence="12">
    <location>
        <begin position="93"/>
        <end position="104"/>
    </location>
</feature>
<feature type="compositionally biased region" description="Pro residues" evidence="12">
    <location>
        <begin position="110"/>
        <end position="121"/>
    </location>
</feature>
<evidence type="ECO:0000256" key="8">
    <source>
        <dbReference type="ARBA" id="ARBA00038198"/>
    </source>
</evidence>
<feature type="signal peptide" evidence="13">
    <location>
        <begin position="1"/>
        <end position="30"/>
    </location>
</feature>
<keyword evidence="2" id="KW-0964">Secreted</keyword>
<keyword evidence="6" id="KW-0325">Glycoprotein</keyword>
<dbReference type="Proteomes" id="UP000189705">
    <property type="component" value="Unplaced"/>
</dbReference>
<keyword evidence="4 13" id="KW-0732">Signal</keyword>
<dbReference type="GO" id="GO:0046628">
    <property type="term" value="P:positive regulation of insulin receptor signaling pathway"/>
    <property type="evidence" value="ECO:0007669"/>
    <property type="project" value="TreeGrafter"/>
</dbReference>
<dbReference type="SUPFAM" id="SSF49842">
    <property type="entry name" value="TNF-like"/>
    <property type="match status" value="1"/>
</dbReference>
<evidence type="ECO:0000259" key="14">
    <source>
        <dbReference type="PROSITE" id="PS50871"/>
    </source>
</evidence>
<feature type="region of interest" description="Disordered" evidence="12">
    <location>
        <begin position="32"/>
        <end position="62"/>
    </location>
</feature>
<evidence type="ECO:0000256" key="7">
    <source>
        <dbReference type="ARBA" id="ARBA00023278"/>
    </source>
</evidence>
<evidence type="ECO:0000256" key="1">
    <source>
        <dbReference type="ARBA" id="ARBA00004613"/>
    </source>
</evidence>
<evidence type="ECO:0000256" key="3">
    <source>
        <dbReference type="ARBA" id="ARBA00022702"/>
    </source>
</evidence>
<dbReference type="GO" id="GO:0005179">
    <property type="term" value="F:hormone activity"/>
    <property type="evidence" value="ECO:0007669"/>
    <property type="project" value="UniProtKB-KW"/>
</dbReference>
<evidence type="ECO:0000256" key="11">
    <source>
        <dbReference type="ARBA" id="ARBA00082823"/>
    </source>
</evidence>
<dbReference type="FunFam" id="2.60.120.40:FF:000024">
    <property type="entry name" value="erythroferrone isoform X2"/>
    <property type="match status" value="1"/>
</dbReference>
<dbReference type="GeneID" id="102368748"/>
<evidence type="ECO:0000256" key="6">
    <source>
        <dbReference type="ARBA" id="ARBA00023180"/>
    </source>
</evidence>
<evidence type="ECO:0000256" key="4">
    <source>
        <dbReference type="ARBA" id="ARBA00022729"/>
    </source>
</evidence>
<dbReference type="GO" id="GO:0045721">
    <property type="term" value="P:negative regulation of gluconeogenesis"/>
    <property type="evidence" value="ECO:0007669"/>
    <property type="project" value="TreeGrafter"/>
</dbReference>
<dbReference type="GO" id="GO:0046326">
    <property type="term" value="P:positive regulation of D-glucose import"/>
    <property type="evidence" value="ECO:0007669"/>
    <property type="project" value="TreeGrafter"/>
</dbReference>
<name>A0A3Q0H3T6_ALLSI</name>
<dbReference type="InParanoid" id="A0A3Q0H3T6"/>
<keyword evidence="7" id="KW-0379">Hydroxylation</keyword>
<keyword evidence="5" id="KW-1015">Disulfide bond</keyword>
<evidence type="ECO:0000256" key="2">
    <source>
        <dbReference type="ARBA" id="ARBA00022525"/>
    </source>
</evidence>
<dbReference type="InterPro" id="IPR008983">
    <property type="entry name" value="Tumour_necrosis_fac-like_dom"/>
</dbReference>
<keyword evidence="15" id="KW-1185">Reference proteome</keyword>
<comment type="subcellular location">
    <subcellularLocation>
        <location evidence="1">Secreted</location>
    </subcellularLocation>
</comment>
<dbReference type="CTD" id="151176"/>
<feature type="compositionally biased region" description="Polar residues" evidence="12">
    <location>
        <begin position="45"/>
        <end position="55"/>
    </location>
</feature>
<keyword evidence="3" id="KW-0372">Hormone</keyword>
<organism evidence="15 16">
    <name type="scientific">Alligator sinensis</name>
    <name type="common">Chinese alligator</name>
    <dbReference type="NCBI Taxonomy" id="38654"/>
    <lineage>
        <taxon>Eukaryota</taxon>
        <taxon>Metazoa</taxon>
        <taxon>Chordata</taxon>
        <taxon>Craniata</taxon>
        <taxon>Vertebrata</taxon>
        <taxon>Euteleostomi</taxon>
        <taxon>Archelosauria</taxon>
        <taxon>Archosauria</taxon>
        <taxon>Crocodylia</taxon>
        <taxon>Alligatoridae</taxon>
        <taxon>Alligatorinae</taxon>
        <taxon>Alligator</taxon>
    </lineage>
</organism>